<feature type="transmembrane region" description="Helical" evidence="1">
    <location>
        <begin position="108"/>
        <end position="126"/>
    </location>
</feature>
<sequence length="137" mass="15638">MANPKIRLDLVLNPLLRQAAKLIIEDGELRSKLEYVISEIPNKTNGKRINYKAKHLNEISNLQTYVEEKFNYIKKGRYKRRYFLTGIPLGMPIGLPFGIAIGKIGLSLLVGMPIGMIIGLLIRNYLDKKTKIENRTL</sequence>
<evidence type="ECO:0000313" key="3">
    <source>
        <dbReference type="Proteomes" id="UP001243403"/>
    </source>
</evidence>
<dbReference type="RefSeq" id="WP_282715801.1">
    <property type="nucleotide sequence ID" value="NZ_JASCRZ010000002.1"/>
</dbReference>
<comment type="caution">
    <text evidence="2">The sequence shown here is derived from an EMBL/GenBank/DDBJ whole genome shotgun (WGS) entry which is preliminary data.</text>
</comment>
<proteinExistence type="predicted"/>
<keyword evidence="3" id="KW-1185">Reference proteome</keyword>
<name>A0ABT6V987_9FLAO</name>
<evidence type="ECO:0000313" key="2">
    <source>
        <dbReference type="EMBL" id="MDI5894350.1"/>
    </source>
</evidence>
<protein>
    <submittedName>
        <fullName evidence="2">Uncharacterized protein</fullName>
    </submittedName>
</protein>
<dbReference type="Proteomes" id="UP001243403">
    <property type="component" value="Unassembled WGS sequence"/>
</dbReference>
<feature type="transmembrane region" description="Helical" evidence="1">
    <location>
        <begin position="82"/>
        <end position="102"/>
    </location>
</feature>
<keyword evidence="1" id="KW-1133">Transmembrane helix</keyword>
<reference evidence="2 3" key="1">
    <citation type="submission" date="2023-04" db="EMBL/GenBank/DDBJ databases">
        <title>Two novel species of Flavobacterium.</title>
        <authorList>
            <person name="Liu Q."/>
            <person name="Xin Y.-H."/>
        </authorList>
    </citation>
    <scope>NUCLEOTIDE SEQUENCE [LARGE SCALE GENOMIC DNA]</scope>
    <source>
        <strain evidence="2 3">LB1P51</strain>
    </source>
</reference>
<gene>
    <name evidence="2" type="ORF">QLS65_05565</name>
</gene>
<keyword evidence="1" id="KW-0812">Transmembrane</keyword>
<evidence type="ECO:0000256" key="1">
    <source>
        <dbReference type="SAM" id="Phobius"/>
    </source>
</evidence>
<accession>A0ABT6V987</accession>
<keyword evidence="1" id="KW-0472">Membrane</keyword>
<organism evidence="2 3">
    <name type="scientific">Flavobacterium algoritolerans</name>
    <dbReference type="NCBI Taxonomy" id="3041254"/>
    <lineage>
        <taxon>Bacteria</taxon>
        <taxon>Pseudomonadati</taxon>
        <taxon>Bacteroidota</taxon>
        <taxon>Flavobacteriia</taxon>
        <taxon>Flavobacteriales</taxon>
        <taxon>Flavobacteriaceae</taxon>
        <taxon>Flavobacterium</taxon>
    </lineage>
</organism>
<dbReference type="EMBL" id="JASCRZ010000002">
    <property type="protein sequence ID" value="MDI5894350.1"/>
    <property type="molecule type" value="Genomic_DNA"/>
</dbReference>